<proteinExistence type="predicted"/>
<dbReference type="GeneID" id="35805068"/>
<evidence type="ECO:0000313" key="1">
    <source>
        <dbReference type="EMBL" id="ABN54149.1"/>
    </source>
</evidence>
<dbReference type="Gene3D" id="2.60.40.1120">
    <property type="entry name" value="Carboxypeptidase-like, regulatory domain"/>
    <property type="match status" value="1"/>
</dbReference>
<organism evidence="1 2">
    <name type="scientific">Acetivibrio thermocellus (strain ATCC 27405 / DSM 1237 / JCM 9322 / NBRC 103400 / NCIMB 10682 / NRRL B-4536 / VPI 7372)</name>
    <name type="common">Clostridium thermocellum</name>
    <dbReference type="NCBI Taxonomy" id="203119"/>
    <lineage>
        <taxon>Bacteria</taxon>
        <taxon>Bacillati</taxon>
        <taxon>Bacillota</taxon>
        <taxon>Clostridia</taxon>
        <taxon>Eubacteriales</taxon>
        <taxon>Oscillospiraceae</taxon>
        <taxon>Acetivibrio</taxon>
    </lineage>
</organism>
<evidence type="ECO:0000313" key="2">
    <source>
        <dbReference type="Proteomes" id="UP000002145"/>
    </source>
</evidence>
<dbReference type="STRING" id="203119.Cthe_2951"/>
<reference evidence="2" key="1">
    <citation type="submission" date="2007-02" db="EMBL/GenBank/DDBJ databases">
        <title>Complete sequence of Clostridium thermocellum ATCC 27405.</title>
        <authorList>
            <consortium name="US DOE Joint Genome Institute"/>
            <person name="Copeland A."/>
            <person name="Lucas S."/>
            <person name="Lapidus A."/>
            <person name="Barry K."/>
            <person name="Detter J.C."/>
            <person name="Glavina del Rio T."/>
            <person name="Hammon N."/>
            <person name="Israni S."/>
            <person name="Dalin E."/>
            <person name="Tice H."/>
            <person name="Pitluck S."/>
            <person name="Chertkov O."/>
            <person name="Brettin T."/>
            <person name="Bruce D."/>
            <person name="Han C."/>
            <person name="Tapia R."/>
            <person name="Gilna P."/>
            <person name="Schmutz J."/>
            <person name="Larimer F."/>
            <person name="Land M."/>
            <person name="Hauser L."/>
            <person name="Kyrpides N."/>
            <person name="Mikhailova N."/>
            <person name="Wu J.H.D."/>
            <person name="Newcomb M."/>
            <person name="Richardson P."/>
        </authorList>
    </citation>
    <scope>NUCLEOTIDE SEQUENCE [LARGE SCALE GENOMIC DNA]</scope>
    <source>
        <strain evidence="2">ATCC 27405 / DSM 1237 / JCM 9322 / NBRC 103400 / NCIMB 10682 / NRRL B-4536 / VPI 7372</strain>
    </source>
</reference>
<dbReference type="InterPro" id="IPR008969">
    <property type="entry name" value="CarboxyPept-like_regulatory"/>
</dbReference>
<reference evidence="1 2" key="2">
    <citation type="journal article" date="2013" name="Biotechnol. Biofuels">
        <title>Global transcriptome analysis of Clostridium thermocellum ATCC 27405 during growth on dilute acid pretreated Populus and switchgrass.</title>
        <authorList>
            <person name="Wilson C.M."/>
            <person name="Rodriguez M.Jr."/>
            <person name="Johnson C.M."/>
            <person name="Martin S.L."/>
            <person name="Chu T.M."/>
            <person name="Wolfinger R.D."/>
            <person name="Hauser L.J."/>
            <person name="Land M.L."/>
            <person name="Klingeman D.M."/>
            <person name="Syed M.H."/>
            <person name="Ragauskas A.J."/>
            <person name="Tschaplinski T.J."/>
            <person name="Mielenz J.R."/>
            <person name="Brown S.D."/>
        </authorList>
    </citation>
    <scope>NUCLEOTIDE SEQUENCE [LARGE SCALE GENOMIC DNA]</scope>
    <source>
        <strain evidence="2">ATCC 27405 / DSM 1237 / JCM 9322 / NBRC 103400 / NCIMB 10682 / NRRL B-4536 / VPI 7372</strain>
    </source>
</reference>
<evidence type="ECO:0008006" key="3">
    <source>
        <dbReference type="Google" id="ProtNLM"/>
    </source>
</evidence>
<dbReference type="SUPFAM" id="SSF49464">
    <property type="entry name" value="Carboxypeptidase regulatory domain-like"/>
    <property type="match status" value="1"/>
</dbReference>
<dbReference type="EMBL" id="CP000568">
    <property type="protein sequence ID" value="ABN54149.1"/>
    <property type="molecule type" value="Genomic_DNA"/>
</dbReference>
<accession>A3DJM0</accession>
<dbReference type="AlphaFoldDB" id="A3DJM0"/>
<dbReference type="OrthoDB" id="2084974at2"/>
<name>A3DJM0_ACET2</name>
<keyword evidence="2" id="KW-1185">Reference proteome</keyword>
<dbReference type="KEGG" id="cth:Cthe_2951"/>
<dbReference type="RefSeq" id="WP_020457968.1">
    <property type="nucleotide sequence ID" value="NC_009012.1"/>
</dbReference>
<dbReference type="Proteomes" id="UP000002145">
    <property type="component" value="Chromosome"/>
</dbReference>
<sequence>MFTKEKITSVAMIFVLLINTFLSSIGVVYALDDGSEELIVDEVIDSIMEEDCENHKENQEKNEVQKKENEEDRYISVDTEVYRPNSFDALAQFDLSIETVSIEEQTYTICGYLDSDFTYGQNKAAFFKSGFNVAIRGTNLYDITDENGYFEINGVPSGTHTLVITRPYYLDETITNIVTGFEDRVEISTVAKPIKMTAGNIVVDGTINQSVFGKIKFLTFAKFFPKAPVGNFYVNLVISHI</sequence>
<protein>
    <recommendedName>
        <fullName evidence="3">Carboxypeptidase regulatory-like domain-containing protein</fullName>
    </recommendedName>
</protein>
<dbReference type="HOGENOM" id="CLU_1150321_0_0_9"/>
<gene>
    <name evidence="1" type="ordered locus">Cthe_2951</name>
</gene>